<gene>
    <name evidence="1" type="ORF">H5410_016866</name>
</gene>
<sequence length="66" mass="7490">MAARNNELRHSLKILGFGVNHWTPLPMVNIGLRKLSLYVLAIDDESVALIFGKNKLKNKFDLTLLK</sequence>
<dbReference type="EMBL" id="JACXVP010000003">
    <property type="protein sequence ID" value="KAG5617042.1"/>
    <property type="molecule type" value="Genomic_DNA"/>
</dbReference>
<reference evidence="1 2" key="1">
    <citation type="submission" date="2020-09" db="EMBL/GenBank/DDBJ databases">
        <title>De no assembly of potato wild relative species, Solanum commersonii.</title>
        <authorList>
            <person name="Cho K."/>
        </authorList>
    </citation>
    <scope>NUCLEOTIDE SEQUENCE [LARGE SCALE GENOMIC DNA]</scope>
    <source>
        <strain evidence="1">LZ3.2</strain>
        <tissue evidence="1">Leaf</tissue>
    </source>
</reference>
<keyword evidence="2" id="KW-1185">Reference proteome</keyword>
<proteinExistence type="predicted"/>
<accession>A0A9J5ZYG9</accession>
<dbReference type="AlphaFoldDB" id="A0A9J5ZYG9"/>
<dbReference type="Proteomes" id="UP000824120">
    <property type="component" value="Chromosome 3"/>
</dbReference>
<evidence type="ECO:0000313" key="1">
    <source>
        <dbReference type="EMBL" id="KAG5617042.1"/>
    </source>
</evidence>
<organism evidence="1 2">
    <name type="scientific">Solanum commersonii</name>
    <name type="common">Commerson's wild potato</name>
    <name type="synonym">Commerson's nightshade</name>
    <dbReference type="NCBI Taxonomy" id="4109"/>
    <lineage>
        <taxon>Eukaryota</taxon>
        <taxon>Viridiplantae</taxon>
        <taxon>Streptophyta</taxon>
        <taxon>Embryophyta</taxon>
        <taxon>Tracheophyta</taxon>
        <taxon>Spermatophyta</taxon>
        <taxon>Magnoliopsida</taxon>
        <taxon>eudicotyledons</taxon>
        <taxon>Gunneridae</taxon>
        <taxon>Pentapetalae</taxon>
        <taxon>asterids</taxon>
        <taxon>lamiids</taxon>
        <taxon>Solanales</taxon>
        <taxon>Solanaceae</taxon>
        <taxon>Solanoideae</taxon>
        <taxon>Solaneae</taxon>
        <taxon>Solanum</taxon>
    </lineage>
</organism>
<evidence type="ECO:0000313" key="2">
    <source>
        <dbReference type="Proteomes" id="UP000824120"/>
    </source>
</evidence>
<comment type="caution">
    <text evidence="1">The sequence shown here is derived from an EMBL/GenBank/DDBJ whole genome shotgun (WGS) entry which is preliminary data.</text>
</comment>
<name>A0A9J5ZYG9_SOLCO</name>
<protein>
    <submittedName>
        <fullName evidence="1">Uncharacterized protein</fullName>
    </submittedName>
</protein>